<keyword evidence="4" id="KW-0444">Lipid biosynthesis</keyword>
<evidence type="ECO:0000256" key="6">
    <source>
        <dbReference type="ARBA" id="ARBA00022692"/>
    </source>
</evidence>
<comment type="similarity">
    <text evidence="3">Belongs to the 1-acyl-sn-glycerol-3-phosphate acyltransferase family.</text>
</comment>
<protein>
    <recommendedName>
        <fullName evidence="15">Phospholipid/glycerol acyltransferase domain-containing protein</fullName>
    </recommendedName>
</protein>
<keyword evidence="7 13" id="KW-1133">Transmembrane helix</keyword>
<feature type="transmembrane region" description="Helical" evidence="13">
    <location>
        <begin position="50"/>
        <end position="73"/>
    </location>
</feature>
<reference evidence="16" key="1">
    <citation type="submission" date="2019-11" db="EMBL/GenBank/DDBJ databases">
        <title>Leishmania tarentolae CDS.</title>
        <authorList>
            <person name="Goto Y."/>
            <person name="Yamagishi J."/>
        </authorList>
    </citation>
    <scope>NUCLEOTIDE SEQUENCE [LARGE SCALE GENOMIC DNA]</scope>
    <source>
        <strain evidence="16">Parrot Tar II</strain>
    </source>
</reference>
<comment type="caution">
    <text evidence="16">The sequence shown here is derived from an EMBL/GenBank/DDBJ whole genome shotgun (WGS) entry which is preliminary data.</text>
</comment>
<feature type="domain" description="Phospholipid/glycerol acyltransferase" evidence="15">
    <location>
        <begin position="238"/>
        <end position="349"/>
    </location>
</feature>
<evidence type="ECO:0000256" key="11">
    <source>
        <dbReference type="ARBA" id="ARBA00023264"/>
    </source>
</evidence>
<keyword evidence="5" id="KW-0808">Transferase</keyword>
<keyword evidence="12" id="KW-0012">Acyltransferase</keyword>
<dbReference type="Pfam" id="PF01553">
    <property type="entry name" value="Acyltransferase"/>
    <property type="match status" value="1"/>
</dbReference>
<feature type="chain" id="PRO_5025043386" description="Phospholipid/glycerol acyltransferase domain-containing protein" evidence="14">
    <location>
        <begin position="27"/>
        <end position="440"/>
    </location>
</feature>
<feature type="transmembrane region" description="Helical" evidence="13">
    <location>
        <begin position="169"/>
        <end position="193"/>
    </location>
</feature>
<comment type="pathway">
    <text evidence="2">Lipid metabolism.</text>
</comment>
<comment type="subcellular location">
    <subcellularLocation>
        <location evidence="1">Membrane</location>
    </subcellularLocation>
</comment>
<organism evidence="16 17">
    <name type="scientific">Leishmania tarentolae</name>
    <name type="common">Sauroleishmania tarentolae</name>
    <dbReference type="NCBI Taxonomy" id="5689"/>
    <lineage>
        <taxon>Eukaryota</taxon>
        <taxon>Discoba</taxon>
        <taxon>Euglenozoa</taxon>
        <taxon>Kinetoplastea</taxon>
        <taxon>Metakinetoplastina</taxon>
        <taxon>Trypanosomatida</taxon>
        <taxon>Trypanosomatidae</taxon>
        <taxon>Leishmaniinae</taxon>
        <taxon>Leishmania</taxon>
        <taxon>lizard Leishmania</taxon>
    </lineage>
</organism>
<dbReference type="OrthoDB" id="272512at2759"/>
<evidence type="ECO:0000256" key="2">
    <source>
        <dbReference type="ARBA" id="ARBA00005189"/>
    </source>
</evidence>
<evidence type="ECO:0000256" key="8">
    <source>
        <dbReference type="ARBA" id="ARBA00023098"/>
    </source>
</evidence>
<feature type="transmembrane region" description="Helical" evidence="13">
    <location>
        <begin position="200"/>
        <end position="223"/>
    </location>
</feature>
<dbReference type="GO" id="GO:0008654">
    <property type="term" value="P:phospholipid biosynthetic process"/>
    <property type="evidence" value="ECO:0007669"/>
    <property type="project" value="UniProtKB-KW"/>
</dbReference>
<dbReference type="Proteomes" id="UP000419144">
    <property type="component" value="Unassembled WGS sequence"/>
</dbReference>
<keyword evidence="6 13" id="KW-0812">Transmembrane</keyword>
<evidence type="ECO:0000256" key="3">
    <source>
        <dbReference type="ARBA" id="ARBA00008655"/>
    </source>
</evidence>
<evidence type="ECO:0000313" key="16">
    <source>
        <dbReference type="EMBL" id="GET90533.1"/>
    </source>
</evidence>
<evidence type="ECO:0000256" key="7">
    <source>
        <dbReference type="ARBA" id="ARBA00022989"/>
    </source>
</evidence>
<dbReference type="VEuPathDB" id="TriTrypDB:LtaPh_2926200"/>
<sequence>MPLLVSLFSWHLQATLFLFLEESVSTMTQHKLMGKTGVATPYLIHGAAEQYLRIPCAALLLYAFLSGALAPFLPTADEAAVASRHSIVWQLLRWAHAYLCANGVFIVTFFILENTRCLLAPGPRRLSLADDYEEGNPTKVEKMMAFEYDTPADTYERVKMFCFMASGVAFVRIFASTSGIFLGLLTASAAGFLDRDAHPWWFWFWSRVTAFITIVTFSILGIYNVQQYGQFAPSSECKILVVNHSCVMEVIWVYVMSGFPSFVSRKENLSFAFFGNIARGSSSILVDRDAAASREQATMTILRRAGDPTAPQLMIFPEGTTGNQQALFMFKKGVFEAAVPVQMVCIAFPYQHFNPAWTGRRVGGNSLWDILLRTCCQFVNYVEVRLLPVYYPTEEEKKDPKLYASHCQRMMATVLRENISDASFNDYREAFRHFAELKRR</sequence>
<keyword evidence="9 13" id="KW-0472">Membrane</keyword>
<evidence type="ECO:0000256" key="5">
    <source>
        <dbReference type="ARBA" id="ARBA00022679"/>
    </source>
</evidence>
<gene>
    <name evidence="16" type="ORF">LtaPh_2926200</name>
</gene>
<keyword evidence="14" id="KW-0732">Signal</keyword>
<dbReference type="InterPro" id="IPR045252">
    <property type="entry name" value="LPCAT1-like"/>
</dbReference>
<evidence type="ECO:0000259" key="15">
    <source>
        <dbReference type="SMART" id="SM00563"/>
    </source>
</evidence>
<dbReference type="InterPro" id="IPR002123">
    <property type="entry name" value="Plipid/glycerol_acylTrfase"/>
</dbReference>
<accession>A0A640KLP8</accession>
<evidence type="ECO:0000256" key="4">
    <source>
        <dbReference type="ARBA" id="ARBA00022516"/>
    </source>
</evidence>
<evidence type="ECO:0000256" key="14">
    <source>
        <dbReference type="SAM" id="SignalP"/>
    </source>
</evidence>
<dbReference type="GO" id="GO:0016020">
    <property type="term" value="C:membrane"/>
    <property type="evidence" value="ECO:0007669"/>
    <property type="project" value="UniProtKB-SubCell"/>
</dbReference>
<name>A0A640KLP8_LEITA</name>
<proteinExistence type="inferred from homology"/>
<dbReference type="PANTHER" id="PTHR23063:SF58">
    <property type="entry name" value="PUTATIVE-RELATED"/>
    <property type="match status" value="1"/>
</dbReference>
<dbReference type="SMART" id="SM00563">
    <property type="entry name" value="PlsC"/>
    <property type="match status" value="1"/>
</dbReference>
<evidence type="ECO:0000256" key="12">
    <source>
        <dbReference type="ARBA" id="ARBA00023315"/>
    </source>
</evidence>
<dbReference type="AlphaFoldDB" id="A0A640KLP8"/>
<dbReference type="GO" id="GO:0008374">
    <property type="term" value="F:O-acyltransferase activity"/>
    <property type="evidence" value="ECO:0007669"/>
    <property type="project" value="InterPro"/>
</dbReference>
<keyword evidence="11" id="KW-1208">Phospholipid metabolism</keyword>
<dbReference type="SUPFAM" id="SSF69593">
    <property type="entry name" value="Glycerol-3-phosphate (1)-acyltransferase"/>
    <property type="match status" value="1"/>
</dbReference>
<evidence type="ECO:0000256" key="1">
    <source>
        <dbReference type="ARBA" id="ARBA00004370"/>
    </source>
</evidence>
<dbReference type="CDD" id="cd07991">
    <property type="entry name" value="LPLAT_LPCAT1-like"/>
    <property type="match status" value="1"/>
</dbReference>
<feature type="signal peptide" evidence="14">
    <location>
        <begin position="1"/>
        <end position="26"/>
    </location>
</feature>
<keyword evidence="17" id="KW-1185">Reference proteome</keyword>
<evidence type="ECO:0000256" key="13">
    <source>
        <dbReference type="SAM" id="Phobius"/>
    </source>
</evidence>
<dbReference type="EMBL" id="BLBS01000041">
    <property type="protein sequence ID" value="GET90533.1"/>
    <property type="molecule type" value="Genomic_DNA"/>
</dbReference>
<dbReference type="PANTHER" id="PTHR23063">
    <property type="entry name" value="PHOSPHOLIPID ACYLTRANSFERASE"/>
    <property type="match status" value="1"/>
</dbReference>
<keyword evidence="10" id="KW-0594">Phospholipid biosynthesis</keyword>
<evidence type="ECO:0000313" key="17">
    <source>
        <dbReference type="Proteomes" id="UP000419144"/>
    </source>
</evidence>
<feature type="transmembrane region" description="Helical" evidence="13">
    <location>
        <begin position="94"/>
        <end position="112"/>
    </location>
</feature>
<evidence type="ECO:0000256" key="9">
    <source>
        <dbReference type="ARBA" id="ARBA00023136"/>
    </source>
</evidence>
<evidence type="ECO:0000256" key="10">
    <source>
        <dbReference type="ARBA" id="ARBA00023209"/>
    </source>
</evidence>
<keyword evidence="8" id="KW-0443">Lipid metabolism</keyword>